<organism evidence="3 4">
    <name type="scientific">Flavobacterium panici</name>
    <dbReference type="NCBI Taxonomy" id="2654843"/>
    <lineage>
        <taxon>Bacteria</taxon>
        <taxon>Pseudomonadati</taxon>
        <taxon>Bacteroidota</taxon>
        <taxon>Flavobacteriia</taxon>
        <taxon>Flavobacteriales</taxon>
        <taxon>Flavobacteriaceae</taxon>
        <taxon>Flavobacterium</taxon>
    </lineage>
</organism>
<dbReference type="EMBL" id="CAIJDE010000032">
    <property type="protein sequence ID" value="CAC9973357.1"/>
    <property type="molecule type" value="Genomic_DNA"/>
</dbReference>
<gene>
    <name evidence="3" type="ORF">FLAPXU55_01039</name>
</gene>
<keyword evidence="1" id="KW-1133">Transmembrane helix</keyword>
<keyword evidence="4" id="KW-1185">Reference proteome</keyword>
<dbReference type="Proteomes" id="UP000533639">
    <property type="component" value="Unassembled WGS sequence"/>
</dbReference>
<dbReference type="InterPro" id="IPR043831">
    <property type="entry name" value="DUF5808"/>
</dbReference>
<evidence type="ECO:0000259" key="2">
    <source>
        <dbReference type="Pfam" id="PF19124"/>
    </source>
</evidence>
<protein>
    <recommendedName>
        <fullName evidence="2">DUF5808 domain-containing protein</fullName>
    </recommendedName>
</protein>
<dbReference type="RefSeq" id="WP_180856861.1">
    <property type="nucleotide sequence ID" value="NZ_CAIJDE010000032.1"/>
</dbReference>
<keyword evidence="1" id="KW-0812">Transmembrane</keyword>
<sequence>MSFNEPSEEEKDNWHNDPKNWIWGIFYYNPQDKRIFPPKRIKQMGWTINFGNPNSVFFAVIVILVLIIVSRFIK</sequence>
<comment type="caution">
    <text evidence="3">The sequence shown here is derived from an EMBL/GenBank/DDBJ whole genome shotgun (WGS) entry which is preliminary data.</text>
</comment>
<dbReference type="Pfam" id="PF19124">
    <property type="entry name" value="DUF5808"/>
    <property type="match status" value="1"/>
</dbReference>
<reference evidence="3 4" key="1">
    <citation type="submission" date="2020-06" db="EMBL/GenBank/DDBJ databases">
        <authorList>
            <person name="Criscuolo A."/>
        </authorList>
    </citation>
    <scope>NUCLEOTIDE SEQUENCE [LARGE SCALE GENOMIC DNA]</scope>
    <source>
        <strain evidence="3">PXU-55</strain>
    </source>
</reference>
<feature type="transmembrane region" description="Helical" evidence="1">
    <location>
        <begin position="55"/>
        <end position="73"/>
    </location>
</feature>
<evidence type="ECO:0000313" key="3">
    <source>
        <dbReference type="EMBL" id="CAC9973357.1"/>
    </source>
</evidence>
<proteinExistence type="predicted"/>
<feature type="domain" description="DUF5808" evidence="2">
    <location>
        <begin position="30"/>
        <end position="53"/>
    </location>
</feature>
<dbReference type="AlphaFoldDB" id="A0A9N8IZF3"/>
<evidence type="ECO:0000313" key="4">
    <source>
        <dbReference type="Proteomes" id="UP000533639"/>
    </source>
</evidence>
<evidence type="ECO:0000256" key="1">
    <source>
        <dbReference type="SAM" id="Phobius"/>
    </source>
</evidence>
<accession>A0A9N8IZF3</accession>
<keyword evidence="1" id="KW-0472">Membrane</keyword>
<name>A0A9N8IZF3_9FLAO</name>